<name>A0ABS8ZDJ2_9PSEU</name>
<proteinExistence type="predicted"/>
<accession>A0ABS8ZDJ2</accession>
<dbReference type="EMBL" id="JAJVCN010000002">
    <property type="protein sequence ID" value="MCE7005914.1"/>
    <property type="molecule type" value="Genomic_DNA"/>
</dbReference>
<dbReference type="RefSeq" id="WP_233727437.1">
    <property type="nucleotide sequence ID" value="NZ_JAJVCN010000002.1"/>
</dbReference>
<keyword evidence="2" id="KW-1185">Reference proteome</keyword>
<reference evidence="1 2" key="1">
    <citation type="submission" date="2021-12" db="EMBL/GenBank/DDBJ databases">
        <title>Genome sequence of Kibdelosporangium philippinense ATCC 49844.</title>
        <authorList>
            <person name="Fedorov E.A."/>
            <person name="Omeragic M."/>
            <person name="Shalygina K.F."/>
            <person name="Maclea K.S."/>
        </authorList>
    </citation>
    <scope>NUCLEOTIDE SEQUENCE [LARGE SCALE GENOMIC DNA]</scope>
    <source>
        <strain evidence="1 2">ATCC 49844</strain>
    </source>
</reference>
<comment type="caution">
    <text evidence="1">The sequence shown here is derived from an EMBL/GenBank/DDBJ whole genome shotgun (WGS) entry which is preliminary data.</text>
</comment>
<evidence type="ECO:0000313" key="2">
    <source>
        <dbReference type="Proteomes" id="UP001521150"/>
    </source>
</evidence>
<evidence type="ECO:0000313" key="1">
    <source>
        <dbReference type="EMBL" id="MCE7005914.1"/>
    </source>
</evidence>
<dbReference type="Proteomes" id="UP001521150">
    <property type="component" value="Unassembled WGS sequence"/>
</dbReference>
<organism evidence="1 2">
    <name type="scientific">Kibdelosporangium philippinense</name>
    <dbReference type="NCBI Taxonomy" id="211113"/>
    <lineage>
        <taxon>Bacteria</taxon>
        <taxon>Bacillati</taxon>
        <taxon>Actinomycetota</taxon>
        <taxon>Actinomycetes</taxon>
        <taxon>Pseudonocardiales</taxon>
        <taxon>Pseudonocardiaceae</taxon>
        <taxon>Kibdelosporangium</taxon>
    </lineage>
</organism>
<protein>
    <submittedName>
        <fullName evidence="1">Uncharacterized protein</fullName>
    </submittedName>
</protein>
<gene>
    <name evidence="1" type="ORF">LWC34_24230</name>
</gene>
<sequence>MDWEEYLYREHSPATIARWAKGLRYFRFCRAYGGHQNDGDRLLVALSDPALDPDMFQPAVPTIRNGRLELWLSDTYYVTDSVVDSAREIERLIPGELVIDPPLDDKHCVCPKYYPQIWA</sequence>